<dbReference type="Proteomes" id="UP000522262">
    <property type="component" value="Unassembled WGS sequence"/>
</dbReference>
<comment type="caution">
    <text evidence="2">The sequence shown here is derived from an EMBL/GenBank/DDBJ whole genome shotgun (WGS) entry which is preliminary data.</text>
</comment>
<organism evidence="2 3">
    <name type="scientific">Fusarium mexicanum</name>
    <dbReference type="NCBI Taxonomy" id="751941"/>
    <lineage>
        <taxon>Eukaryota</taxon>
        <taxon>Fungi</taxon>
        <taxon>Dikarya</taxon>
        <taxon>Ascomycota</taxon>
        <taxon>Pezizomycotina</taxon>
        <taxon>Sordariomycetes</taxon>
        <taxon>Hypocreomycetidae</taxon>
        <taxon>Hypocreales</taxon>
        <taxon>Nectriaceae</taxon>
        <taxon>Fusarium</taxon>
        <taxon>Fusarium fujikuroi species complex</taxon>
    </lineage>
</organism>
<gene>
    <name evidence="2" type="ORF">FMEXI_6772</name>
</gene>
<dbReference type="EMBL" id="JAAOAM010000143">
    <property type="protein sequence ID" value="KAF5544136.1"/>
    <property type="molecule type" value="Genomic_DNA"/>
</dbReference>
<evidence type="ECO:0000256" key="1">
    <source>
        <dbReference type="SAM" id="MobiDB-lite"/>
    </source>
</evidence>
<dbReference type="AlphaFoldDB" id="A0A8H5IWR2"/>
<feature type="region of interest" description="Disordered" evidence="1">
    <location>
        <begin position="425"/>
        <end position="503"/>
    </location>
</feature>
<feature type="compositionally biased region" description="Polar residues" evidence="1">
    <location>
        <begin position="486"/>
        <end position="495"/>
    </location>
</feature>
<evidence type="ECO:0000313" key="2">
    <source>
        <dbReference type="EMBL" id="KAF5544136.1"/>
    </source>
</evidence>
<evidence type="ECO:0000313" key="3">
    <source>
        <dbReference type="Proteomes" id="UP000522262"/>
    </source>
</evidence>
<protein>
    <submittedName>
        <fullName evidence="2">Uncharacterized protein</fullName>
    </submittedName>
</protein>
<keyword evidence="3" id="KW-1185">Reference proteome</keyword>
<feature type="region of interest" description="Disordered" evidence="1">
    <location>
        <begin position="355"/>
        <end position="395"/>
    </location>
</feature>
<reference evidence="2 3" key="1">
    <citation type="submission" date="2020-05" db="EMBL/GenBank/DDBJ databases">
        <title>Identification and distribution of gene clusters putatively required for synthesis of sphingolipid metabolism inhibitors in phylogenetically diverse species of the filamentous fungus Fusarium.</title>
        <authorList>
            <person name="Kim H.-S."/>
            <person name="Busman M."/>
            <person name="Brown D.W."/>
            <person name="Divon H."/>
            <person name="Uhlig S."/>
            <person name="Proctor R.H."/>
        </authorList>
    </citation>
    <scope>NUCLEOTIDE SEQUENCE [LARGE SCALE GENOMIC DNA]</scope>
    <source>
        <strain evidence="2 3">NRRL 53147</strain>
    </source>
</reference>
<feature type="compositionally biased region" description="Basic residues" evidence="1">
    <location>
        <begin position="375"/>
        <end position="384"/>
    </location>
</feature>
<accession>A0A8H5IWR2</accession>
<sequence>MAEHLLEVAGKARTVMFESISGRGPLGEPRLLGIDSEQRPFYSMSRCVLAETLIKDIPKTVHHIFVYNDVDAADWNELPPVRRPMWSSGIQNLFFPHNSTDAYAWNHHHAVIGMGVPLRHQRSYTGVEVRMGSGGPIGEWHPEGIYHCKGMELYPDHKSYLRVPFGSATCIKLTFEIDYKDDNGMMMMISGVENVVSERPIPPLDWHDSVRVDIAQEGHPHIISLNMRFVESQHPDPDVPHMTRVAVFNIKEIALLETENTTINGRRSDSKPHTNTVQKLCWDPPDGNVTLQSGYRKVDYGHVEPRRYASSTSGITYAHCSGDLSAADEGDFTDEESYYIEGPSPHGTYYTTANPRINASHPRPIPQSQSSTHPRAIRYSRRGYRSGSDQPRSIPCSEYELPRCSYSGNFSQPGRYATSYQNRRAYSASHGGRNLRQTYPSDHYDEAGNYVGPPAVDSYSNDLVSFPRLPESDHSSPELDQGNQGGSRPNSASETPNKRSFSEQLVDGVRGLLATESKEDEVPPQPPRTGVYLFCRHYLIEECACITPLEDGGPGDYCQRCWEGRCDGPRPPGSVVRRSLCIAEEKSIDMSYQNTV</sequence>
<proteinExistence type="predicted"/>
<name>A0A8H5IWR2_9HYPO</name>